<dbReference type="EMBL" id="JANVFU010000001">
    <property type="protein sequence ID" value="KAJ3749849.1"/>
    <property type="molecule type" value="Genomic_DNA"/>
</dbReference>
<organism evidence="6 7">
    <name type="scientific">Lentinula detonsa</name>
    <dbReference type="NCBI Taxonomy" id="2804962"/>
    <lineage>
        <taxon>Eukaryota</taxon>
        <taxon>Fungi</taxon>
        <taxon>Dikarya</taxon>
        <taxon>Basidiomycota</taxon>
        <taxon>Agaricomycotina</taxon>
        <taxon>Agaricomycetes</taxon>
        <taxon>Agaricomycetidae</taxon>
        <taxon>Agaricales</taxon>
        <taxon>Marasmiineae</taxon>
        <taxon>Omphalotaceae</taxon>
        <taxon>Lentinula</taxon>
    </lineage>
</organism>
<dbReference type="AlphaFoldDB" id="A0A9W8P9N6"/>
<keyword evidence="2" id="KW-0028">Amino-acid biosynthesis</keyword>
<keyword evidence="4" id="KW-0511">Multifunctional enzyme</keyword>
<protein>
    <submittedName>
        <fullName evidence="6">ArgJ-like domain-containing protein</fullName>
    </submittedName>
</protein>
<evidence type="ECO:0000256" key="4">
    <source>
        <dbReference type="ARBA" id="ARBA00023268"/>
    </source>
</evidence>
<dbReference type="PANTHER" id="PTHR23100:SF0">
    <property type="entry name" value="ARGININE BIOSYNTHESIS BIFUNCTIONAL PROTEIN ARGJ, MITOCHONDRIAL"/>
    <property type="match status" value="1"/>
</dbReference>
<dbReference type="SUPFAM" id="SSF56266">
    <property type="entry name" value="DmpA/ArgJ-like"/>
    <property type="match status" value="1"/>
</dbReference>
<accession>A0A9W8P9N6</accession>
<gene>
    <name evidence="6" type="ORF">DFH05DRAFT_1560881</name>
</gene>
<dbReference type="GO" id="GO:0006526">
    <property type="term" value="P:L-arginine biosynthetic process"/>
    <property type="evidence" value="ECO:0007669"/>
    <property type="project" value="UniProtKB-KW"/>
</dbReference>
<evidence type="ECO:0000256" key="2">
    <source>
        <dbReference type="ARBA" id="ARBA00022605"/>
    </source>
</evidence>
<dbReference type="GO" id="GO:0005759">
    <property type="term" value="C:mitochondrial matrix"/>
    <property type="evidence" value="ECO:0007669"/>
    <property type="project" value="TreeGrafter"/>
</dbReference>
<dbReference type="Gene3D" id="3.60.70.12">
    <property type="entry name" value="L-amino peptidase D-ALA esterase/amidase"/>
    <property type="match status" value="2"/>
</dbReference>
<feature type="region of interest" description="Disordered" evidence="5">
    <location>
        <begin position="198"/>
        <end position="237"/>
    </location>
</feature>
<evidence type="ECO:0000313" key="7">
    <source>
        <dbReference type="Proteomes" id="UP001142393"/>
    </source>
</evidence>
<proteinExistence type="predicted"/>
<comment type="caution">
    <text evidence="6">The sequence shown here is derived from an EMBL/GenBank/DDBJ whole genome shotgun (WGS) entry which is preliminary data.</text>
</comment>
<dbReference type="InterPro" id="IPR002813">
    <property type="entry name" value="Arg_biosynth_ArgJ"/>
</dbReference>
<evidence type="ECO:0000256" key="1">
    <source>
        <dbReference type="ARBA" id="ARBA00022571"/>
    </source>
</evidence>
<dbReference type="Pfam" id="PF01960">
    <property type="entry name" value="ArgJ"/>
    <property type="match status" value="1"/>
</dbReference>
<name>A0A9W8P9N6_9AGAR</name>
<evidence type="ECO:0000313" key="6">
    <source>
        <dbReference type="EMBL" id="KAJ3749849.1"/>
    </source>
</evidence>
<feature type="compositionally biased region" description="Basic and acidic residues" evidence="5">
    <location>
        <begin position="201"/>
        <end position="215"/>
    </location>
</feature>
<dbReference type="PANTHER" id="PTHR23100">
    <property type="entry name" value="ARGININE BIOSYNTHESIS BIFUNCTIONAL PROTEIN ARGJ"/>
    <property type="match status" value="1"/>
</dbReference>
<reference evidence="6 7" key="1">
    <citation type="journal article" date="2023" name="Proc. Natl. Acad. Sci. U.S.A.">
        <title>A global phylogenomic analysis of the shiitake genus Lentinula.</title>
        <authorList>
            <person name="Sierra-Patev S."/>
            <person name="Min B."/>
            <person name="Naranjo-Ortiz M."/>
            <person name="Looney B."/>
            <person name="Konkel Z."/>
            <person name="Slot J.C."/>
            <person name="Sakamoto Y."/>
            <person name="Steenwyk J.L."/>
            <person name="Rokas A."/>
            <person name="Carro J."/>
            <person name="Camarero S."/>
            <person name="Ferreira P."/>
            <person name="Molpeceres G."/>
            <person name="Ruiz-Duenas F.J."/>
            <person name="Serrano A."/>
            <person name="Henrissat B."/>
            <person name="Drula E."/>
            <person name="Hughes K.W."/>
            <person name="Mata J.L."/>
            <person name="Ishikawa N.K."/>
            <person name="Vargas-Isla R."/>
            <person name="Ushijima S."/>
            <person name="Smith C.A."/>
            <person name="Donoghue J."/>
            <person name="Ahrendt S."/>
            <person name="Andreopoulos W."/>
            <person name="He G."/>
            <person name="LaButti K."/>
            <person name="Lipzen A."/>
            <person name="Ng V."/>
            <person name="Riley R."/>
            <person name="Sandor L."/>
            <person name="Barry K."/>
            <person name="Martinez A.T."/>
            <person name="Xiao Y."/>
            <person name="Gibbons J.G."/>
            <person name="Terashima K."/>
            <person name="Grigoriev I.V."/>
            <person name="Hibbett D."/>
        </authorList>
    </citation>
    <scope>NUCLEOTIDE SEQUENCE [LARGE SCALE GENOMIC DNA]</scope>
    <source>
        <strain evidence="6 7">TFB7810</strain>
    </source>
</reference>
<dbReference type="GO" id="GO:0004358">
    <property type="term" value="F:L-glutamate N-acetyltransferase activity, acting on acetyl-L-ornithine as donor"/>
    <property type="evidence" value="ECO:0007669"/>
    <property type="project" value="InterPro"/>
</dbReference>
<dbReference type="GO" id="GO:0004042">
    <property type="term" value="F:L-glutamate N-acetyltransferase activity"/>
    <property type="evidence" value="ECO:0007669"/>
    <property type="project" value="TreeGrafter"/>
</dbReference>
<sequence length="505" mass="56286">MSRLVFKRFSSTITIKSTPSKAHHHQPIPSSSFPSGFILTGLHAGVKKKAGVLDVGVILSTSERPTSAAACFTWNAFKAAPVIISEQILGENPGRARRLPKRWFSIRSQCDGKQQTLGNNFGSWEHAAKAFMTTDTFPKLRARRFSINGGEYRMADKEAFEVFKKELTDFTVDLAKLVVRDGEGATKFVTVTVKRAPTYQQKEESESRDTTEREAKRRKTRDIDDDPIGGLGQKKGGIGYAGEVKEDSSGQAEAQVIQFAKDSTIRALLAEVRAYLPSLQRPGGARPSDYLPHPSSLTHLRRRFNLIPSELLRNDSLADMSDRHGLYFELLEWLETILSHESLCSMMPMPIMPMPIMKNISQQTVVKKSSHPTIRERKIIYEGSASPQELLEAIALQVQAALKGLETSRAPDDLPPEPSEEQKRKAVVVIKGKPKEDKLPDSLEETVKLYSFCNRLLATTAQIDRSLRELKGEDFVNRNGCKFVLGGHDGRILVRSIIGSLSERI</sequence>
<keyword evidence="1" id="KW-0055">Arginine biosynthesis</keyword>
<evidence type="ECO:0000256" key="3">
    <source>
        <dbReference type="ARBA" id="ARBA00023128"/>
    </source>
</evidence>
<dbReference type="InterPro" id="IPR016117">
    <property type="entry name" value="ArgJ-like_dom_sf"/>
</dbReference>
<keyword evidence="7" id="KW-1185">Reference proteome</keyword>
<dbReference type="GO" id="GO:0006592">
    <property type="term" value="P:ornithine biosynthetic process"/>
    <property type="evidence" value="ECO:0007669"/>
    <property type="project" value="TreeGrafter"/>
</dbReference>
<evidence type="ECO:0000256" key="5">
    <source>
        <dbReference type="SAM" id="MobiDB-lite"/>
    </source>
</evidence>
<dbReference type="Proteomes" id="UP001142393">
    <property type="component" value="Unassembled WGS sequence"/>
</dbReference>
<keyword evidence="3" id="KW-0496">Mitochondrion</keyword>